<dbReference type="HAMAP" id="MF_01369_B">
    <property type="entry name" value="Ribosomal_uL23_B"/>
    <property type="match status" value="1"/>
</dbReference>
<dbReference type="InterPro" id="IPR001014">
    <property type="entry name" value="Ribosomal_uL23_CS"/>
</dbReference>
<dbReference type="PROSITE" id="PS00050">
    <property type="entry name" value="RIBOSOMAL_L23"/>
    <property type="match status" value="1"/>
</dbReference>
<keyword evidence="3 6" id="KW-0694">RNA-binding</keyword>
<accession>A0ABM9HGH0</accession>
<reference evidence="8 9" key="1">
    <citation type="submission" date="2022-09" db="EMBL/GenBank/DDBJ databases">
        <authorList>
            <person name="Kop L."/>
        </authorList>
    </citation>
    <scope>NUCLEOTIDE SEQUENCE [LARGE SCALE GENOMIC DNA]</scope>
    <source>
        <strain evidence="8 9">347</strain>
    </source>
</reference>
<keyword evidence="2 6" id="KW-0699">rRNA-binding</keyword>
<name>A0ABM9HGH0_9BACT</name>
<dbReference type="PANTHER" id="PTHR11620">
    <property type="entry name" value="60S RIBOSOMAL PROTEIN L23A"/>
    <property type="match status" value="1"/>
</dbReference>
<comment type="function">
    <text evidence="6">One of the early assembly proteins it binds 23S rRNA. One of the proteins that surrounds the polypeptide exit tunnel on the outside of the ribosome. Forms the main docking site for trigger factor binding to the ribosome.</text>
</comment>
<evidence type="ECO:0000256" key="5">
    <source>
        <dbReference type="ARBA" id="ARBA00023274"/>
    </source>
</evidence>
<dbReference type="Proteomes" id="UP001157733">
    <property type="component" value="Chromosome"/>
</dbReference>
<gene>
    <name evidence="6 8" type="primary">rplW</name>
    <name evidence="8" type="ORF">NSPWAT_2581</name>
</gene>
<dbReference type="InterPro" id="IPR012677">
    <property type="entry name" value="Nucleotide-bd_a/b_plait_sf"/>
</dbReference>
<evidence type="ECO:0000313" key="9">
    <source>
        <dbReference type="Proteomes" id="UP001157733"/>
    </source>
</evidence>
<protein>
    <recommendedName>
        <fullName evidence="6">Large ribosomal subunit protein uL23</fullName>
    </recommendedName>
</protein>
<keyword evidence="5 6" id="KW-0687">Ribonucleoprotein</keyword>
<keyword evidence="9" id="KW-1185">Reference proteome</keyword>
<organism evidence="8 9">
    <name type="scientific">Nitrospina watsonii</name>
    <dbReference type="NCBI Taxonomy" id="1323948"/>
    <lineage>
        <taxon>Bacteria</taxon>
        <taxon>Pseudomonadati</taxon>
        <taxon>Nitrospinota/Tectimicrobiota group</taxon>
        <taxon>Nitrospinota</taxon>
        <taxon>Nitrospinia</taxon>
        <taxon>Nitrospinales</taxon>
        <taxon>Nitrospinaceae</taxon>
        <taxon>Nitrospina</taxon>
    </lineage>
</organism>
<evidence type="ECO:0000256" key="7">
    <source>
        <dbReference type="RuleBase" id="RU003934"/>
    </source>
</evidence>
<dbReference type="NCBIfam" id="NF004366">
    <property type="entry name" value="PRK05738.3-2"/>
    <property type="match status" value="1"/>
</dbReference>
<dbReference type="EMBL" id="OX336137">
    <property type="protein sequence ID" value="CAI2719437.1"/>
    <property type="molecule type" value="Genomic_DNA"/>
</dbReference>
<dbReference type="RefSeq" id="WP_282012270.1">
    <property type="nucleotide sequence ID" value="NZ_OX336137.1"/>
</dbReference>
<keyword evidence="4 6" id="KW-0689">Ribosomal protein</keyword>
<evidence type="ECO:0000256" key="2">
    <source>
        <dbReference type="ARBA" id="ARBA00022730"/>
    </source>
</evidence>
<dbReference type="SUPFAM" id="SSF54189">
    <property type="entry name" value="Ribosomal proteins S24e, L23 and L15e"/>
    <property type="match status" value="1"/>
</dbReference>
<evidence type="ECO:0000256" key="3">
    <source>
        <dbReference type="ARBA" id="ARBA00022884"/>
    </source>
</evidence>
<evidence type="ECO:0000256" key="1">
    <source>
        <dbReference type="ARBA" id="ARBA00006700"/>
    </source>
</evidence>
<evidence type="ECO:0000313" key="8">
    <source>
        <dbReference type="EMBL" id="CAI2719437.1"/>
    </source>
</evidence>
<dbReference type="InterPro" id="IPR012678">
    <property type="entry name" value="Ribosomal_uL23/eL15/eS24_sf"/>
</dbReference>
<dbReference type="NCBIfam" id="NF004359">
    <property type="entry name" value="PRK05738.1-3"/>
    <property type="match status" value="1"/>
</dbReference>
<dbReference type="Pfam" id="PF00276">
    <property type="entry name" value="Ribosomal_L23"/>
    <property type="match status" value="1"/>
</dbReference>
<comment type="subunit">
    <text evidence="6">Part of the 50S ribosomal subunit. Contacts protein L29, and trigger factor when it is bound to the ribosome.</text>
</comment>
<sequence length="97" mass="11122">MSNDYYRVLEKPLITEKSTLMLEDGNRVMFQVKRDANKLQIKQAVEKIFSVTVLDVNTLNVKPKHKRFGRNVGYSKATKKAIVTLKDGDKIDFFEGA</sequence>
<comment type="similarity">
    <text evidence="1 6 7">Belongs to the universal ribosomal protein uL23 family.</text>
</comment>
<evidence type="ECO:0000256" key="6">
    <source>
        <dbReference type="HAMAP-Rule" id="MF_01369"/>
    </source>
</evidence>
<dbReference type="InterPro" id="IPR013025">
    <property type="entry name" value="Ribosomal_uL23-like"/>
</dbReference>
<evidence type="ECO:0000256" key="4">
    <source>
        <dbReference type="ARBA" id="ARBA00022980"/>
    </source>
</evidence>
<dbReference type="Gene3D" id="3.30.70.330">
    <property type="match status" value="1"/>
</dbReference>
<dbReference type="NCBIfam" id="NF004363">
    <property type="entry name" value="PRK05738.2-4"/>
    <property type="match status" value="1"/>
</dbReference>
<proteinExistence type="inferred from homology"/>